<keyword evidence="5" id="KW-0812">Transmembrane</keyword>
<dbReference type="PANTHER" id="PTHR11214">
    <property type="entry name" value="BETA-1,3-N-ACETYLGLUCOSAMINYLTRANSFERASE"/>
    <property type="match status" value="1"/>
</dbReference>
<dbReference type="Pfam" id="PF01762">
    <property type="entry name" value="Galactosyl_T"/>
    <property type="match status" value="1"/>
</dbReference>
<reference evidence="12 13" key="1">
    <citation type="submission" date="2019-07" db="EMBL/GenBank/DDBJ databases">
        <title>Annotation for the trematode Paragonimus westermani.</title>
        <authorList>
            <person name="Choi Y.-J."/>
        </authorList>
    </citation>
    <scope>NUCLEOTIDE SEQUENCE [LARGE SCALE GENOMIC DNA]</scope>
    <source>
        <strain evidence="12">180907_Pwestermani</strain>
    </source>
</reference>
<evidence type="ECO:0000256" key="7">
    <source>
        <dbReference type="ARBA" id="ARBA00022989"/>
    </source>
</evidence>
<dbReference type="GO" id="GO:0000139">
    <property type="term" value="C:Golgi membrane"/>
    <property type="evidence" value="ECO:0007669"/>
    <property type="project" value="UniProtKB-SubCell"/>
</dbReference>
<dbReference type="EMBL" id="JTDF01021970">
    <property type="protein sequence ID" value="KAF8561137.1"/>
    <property type="molecule type" value="Genomic_DNA"/>
</dbReference>
<dbReference type="AlphaFoldDB" id="A0A8T0D3N1"/>
<dbReference type="OrthoDB" id="2139606at2759"/>
<evidence type="ECO:0000256" key="5">
    <source>
        <dbReference type="ARBA" id="ARBA00022692"/>
    </source>
</evidence>
<evidence type="ECO:0000256" key="1">
    <source>
        <dbReference type="ARBA" id="ARBA00004323"/>
    </source>
</evidence>
<evidence type="ECO:0000256" key="11">
    <source>
        <dbReference type="RuleBase" id="RU363063"/>
    </source>
</evidence>
<dbReference type="Proteomes" id="UP000699462">
    <property type="component" value="Unassembled WGS sequence"/>
</dbReference>
<evidence type="ECO:0000256" key="8">
    <source>
        <dbReference type="ARBA" id="ARBA00023034"/>
    </source>
</evidence>
<keyword evidence="6" id="KW-0735">Signal-anchor</keyword>
<protein>
    <recommendedName>
        <fullName evidence="11">Hexosyltransferase</fullName>
        <ecNumber evidence="11">2.4.1.-</ecNumber>
    </recommendedName>
</protein>
<keyword evidence="8 11" id="KW-0333">Golgi apparatus</keyword>
<organism evidence="12 13">
    <name type="scientific">Paragonimus westermani</name>
    <dbReference type="NCBI Taxonomy" id="34504"/>
    <lineage>
        <taxon>Eukaryota</taxon>
        <taxon>Metazoa</taxon>
        <taxon>Spiralia</taxon>
        <taxon>Lophotrochozoa</taxon>
        <taxon>Platyhelminthes</taxon>
        <taxon>Trematoda</taxon>
        <taxon>Digenea</taxon>
        <taxon>Plagiorchiida</taxon>
        <taxon>Troglotremata</taxon>
        <taxon>Troglotrematidae</taxon>
        <taxon>Paragonimus</taxon>
    </lineage>
</organism>
<sequence length="413" mass="46991">MYLMVWVTQMSGGRCAATGALTLFSLSLVFQFLVFLASFRSDSSNWTIGVIRTRLIPSSNSQPGNHSDIPHISFNDFIAVVNPSLSTSQSLRIPVTTWNSTGSEDLRYPLEIDMPEVVRLTLNNLTVKVKPINQPAFELLISNKEKCHIAPDLLILIKSSPRNFLLRDTVRVGWGAEHCWGGRRVVRLFLLGRVPSTDNVTSVRLSHEAAFYGDIIQQDFIDNYHNNTYKMMFGIDWAVRFCSEAPLIMFVDDDFFVYPRNVIAYIEGLSLALRSQLIAGYVWWNAAPIRNKKTGPLKKWSIGWAEYPNTQYPPYMAAGNFFLSMPMARELNVAARFTQYLRFDDVFLGIVMKKLLRTPIHLSRIYAFVPVNTNDSQQVSTMLSSHQYDNPSAQFSLWKLLDCQTFCHSVQSV</sequence>
<accession>A0A8T0D3N1</accession>
<keyword evidence="9" id="KW-0472">Membrane</keyword>
<name>A0A8T0D3N1_9TREM</name>
<keyword evidence="10" id="KW-0325">Glycoprotein</keyword>
<keyword evidence="7" id="KW-1133">Transmembrane helix</keyword>
<dbReference type="EC" id="2.4.1.-" evidence="11"/>
<dbReference type="Gene3D" id="3.90.550.50">
    <property type="match status" value="1"/>
</dbReference>
<evidence type="ECO:0000313" key="12">
    <source>
        <dbReference type="EMBL" id="KAF8561137.1"/>
    </source>
</evidence>
<dbReference type="PANTHER" id="PTHR11214:SF349">
    <property type="entry name" value="BETA-1,3-GALACTOSYLTRANSFERASE BRN"/>
    <property type="match status" value="1"/>
</dbReference>
<dbReference type="InterPro" id="IPR002659">
    <property type="entry name" value="Glyco_trans_31"/>
</dbReference>
<evidence type="ECO:0000256" key="6">
    <source>
        <dbReference type="ARBA" id="ARBA00022968"/>
    </source>
</evidence>
<comment type="subcellular location">
    <subcellularLocation>
        <location evidence="1 11">Golgi apparatus membrane</location>
        <topology evidence="1 11">Single-pass type II membrane protein</topology>
    </subcellularLocation>
</comment>
<comment type="caution">
    <text evidence="12">The sequence shown here is derived from an EMBL/GenBank/DDBJ whole genome shotgun (WGS) entry which is preliminary data.</text>
</comment>
<keyword evidence="13" id="KW-1185">Reference proteome</keyword>
<gene>
    <name evidence="12" type="ORF">P879_01755</name>
</gene>
<dbReference type="GO" id="GO:0006493">
    <property type="term" value="P:protein O-linked glycosylation"/>
    <property type="evidence" value="ECO:0007669"/>
    <property type="project" value="TreeGrafter"/>
</dbReference>
<evidence type="ECO:0000256" key="10">
    <source>
        <dbReference type="ARBA" id="ARBA00023180"/>
    </source>
</evidence>
<dbReference type="GO" id="GO:0016758">
    <property type="term" value="F:hexosyltransferase activity"/>
    <property type="evidence" value="ECO:0007669"/>
    <property type="project" value="InterPro"/>
</dbReference>
<evidence type="ECO:0000256" key="9">
    <source>
        <dbReference type="ARBA" id="ARBA00023136"/>
    </source>
</evidence>
<evidence type="ECO:0000256" key="2">
    <source>
        <dbReference type="ARBA" id="ARBA00008661"/>
    </source>
</evidence>
<keyword evidence="3 11" id="KW-0328">Glycosyltransferase</keyword>
<comment type="similarity">
    <text evidence="2 11">Belongs to the glycosyltransferase 31 family.</text>
</comment>
<evidence type="ECO:0000313" key="13">
    <source>
        <dbReference type="Proteomes" id="UP000699462"/>
    </source>
</evidence>
<keyword evidence="4" id="KW-0808">Transferase</keyword>
<proteinExistence type="inferred from homology"/>
<evidence type="ECO:0000256" key="3">
    <source>
        <dbReference type="ARBA" id="ARBA00022676"/>
    </source>
</evidence>
<evidence type="ECO:0000256" key="4">
    <source>
        <dbReference type="ARBA" id="ARBA00022679"/>
    </source>
</evidence>
<dbReference type="FunFam" id="3.90.550.50:FF:000001">
    <property type="entry name" value="Hexosyltransferase"/>
    <property type="match status" value="1"/>
</dbReference>
<dbReference type="GO" id="GO:0008194">
    <property type="term" value="F:UDP-glycosyltransferase activity"/>
    <property type="evidence" value="ECO:0007669"/>
    <property type="project" value="TreeGrafter"/>
</dbReference>